<comment type="caution">
    <text evidence="3">The sequence shown here is derived from an EMBL/GenBank/DDBJ whole genome shotgun (WGS) entry which is preliminary data.</text>
</comment>
<gene>
    <name evidence="3" type="ORF">PT974_00092</name>
</gene>
<dbReference type="Proteomes" id="UP001338125">
    <property type="component" value="Unassembled WGS sequence"/>
</dbReference>
<keyword evidence="4" id="KW-1185">Reference proteome</keyword>
<organism evidence="3 4">
    <name type="scientific">Cladobotryum mycophilum</name>
    <dbReference type="NCBI Taxonomy" id="491253"/>
    <lineage>
        <taxon>Eukaryota</taxon>
        <taxon>Fungi</taxon>
        <taxon>Dikarya</taxon>
        <taxon>Ascomycota</taxon>
        <taxon>Pezizomycotina</taxon>
        <taxon>Sordariomycetes</taxon>
        <taxon>Hypocreomycetidae</taxon>
        <taxon>Hypocreales</taxon>
        <taxon>Hypocreaceae</taxon>
        <taxon>Cladobotryum</taxon>
    </lineage>
</organism>
<dbReference type="InterPro" id="IPR021765">
    <property type="entry name" value="UstYa-like"/>
</dbReference>
<sequence length="225" mass="27110">MNWKKQLFEYRRLWPYSQHVRLDEKYESPSWSTTRQKHIWRGFLFIVTNTVLFLAYSLLFVHFFQRFIHESQQEKGLIYYNNIVVQQRDLDKLGKTSVPLRDKSGFLAGIDVIHELHCLNYVREHIYAEYYKFEAKKFQDEHIYHCIDHIREILMCHGDIAVHTYEKSKEDQRPLMKRQTTHECRKWEPLFEWAIANEPSHAHGPILEHPILGIIQSTPINETQA</sequence>
<feature type="transmembrane region" description="Helical" evidence="2">
    <location>
        <begin position="43"/>
        <end position="64"/>
    </location>
</feature>
<dbReference type="PANTHER" id="PTHR33365:SF7">
    <property type="entry name" value="TAT PATHWAY SIGNAL SEQUENCE"/>
    <property type="match status" value="1"/>
</dbReference>
<keyword evidence="2" id="KW-0812">Transmembrane</keyword>
<dbReference type="Pfam" id="PF11807">
    <property type="entry name" value="UstYa"/>
    <property type="match status" value="1"/>
</dbReference>
<accession>A0ABR0SZX6</accession>
<keyword evidence="2" id="KW-0472">Membrane</keyword>
<comment type="similarity">
    <text evidence="1">Belongs to the ustYa family.</text>
</comment>
<dbReference type="EMBL" id="JAVFKD010000001">
    <property type="protein sequence ID" value="KAK5997735.1"/>
    <property type="molecule type" value="Genomic_DNA"/>
</dbReference>
<reference evidence="3 4" key="1">
    <citation type="submission" date="2024-01" db="EMBL/GenBank/DDBJ databases">
        <title>Complete genome of Cladobotryum mycophilum ATHUM6906.</title>
        <authorList>
            <person name="Christinaki A.C."/>
            <person name="Myridakis A.I."/>
            <person name="Kouvelis V.N."/>
        </authorList>
    </citation>
    <scope>NUCLEOTIDE SEQUENCE [LARGE SCALE GENOMIC DNA]</scope>
    <source>
        <strain evidence="3 4">ATHUM6906</strain>
    </source>
</reference>
<name>A0ABR0SZX6_9HYPO</name>
<evidence type="ECO:0008006" key="5">
    <source>
        <dbReference type="Google" id="ProtNLM"/>
    </source>
</evidence>
<evidence type="ECO:0000256" key="1">
    <source>
        <dbReference type="ARBA" id="ARBA00035112"/>
    </source>
</evidence>
<evidence type="ECO:0000256" key="2">
    <source>
        <dbReference type="SAM" id="Phobius"/>
    </source>
</evidence>
<dbReference type="PANTHER" id="PTHR33365">
    <property type="entry name" value="YALI0B05434P"/>
    <property type="match status" value="1"/>
</dbReference>
<keyword evidence="2" id="KW-1133">Transmembrane helix</keyword>
<proteinExistence type="inferred from homology"/>
<protein>
    <recommendedName>
        <fullName evidence="5">Tat pathway signal sequence protein</fullName>
    </recommendedName>
</protein>
<evidence type="ECO:0000313" key="3">
    <source>
        <dbReference type="EMBL" id="KAK5997735.1"/>
    </source>
</evidence>
<evidence type="ECO:0000313" key="4">
    <source>
        <dbReference type="Proteomes" id="UP001338125"/>
    </source>
</evidence>